<dbReference type="OrthoDB" id="536211at2759"/>
<gene>
    <name evidence="11" type="ORF">V565_183450</name>
</gene>
<feature type="domain" description="Peptidase M43 pregnancy-associated plasma-A" evidence="10">
    <location>
        <begin position="189"/>
        <end position="274"/>
    </location>
</feature>
<keyword evidence="5" id="KW-0378">Hydrolase</keyword>
<dbReference type="Proteomes" id="UP000027456">
    <property type="component" value="Unassembled WGS sequence"/>
</dbReference>
<keyword evidence="12" id="KW-1185">Reference proteome</keyword>
<dbReference type="EMBL" id="AZST01000968">
    <property type="protein sequence ID" value="KEP46749.1"/>
    <property type="molecule type" value="Genomic_DNA"/>
</dbReference>
<evidence type="ECO:0000313" key="11">
    <source>
        <dbReference type="EMBL" id="KEP46749.1"/>
    </source>
</evidence>
<dbReference type="HOGENOM" id="CLU_048726_1_1_1"/>
<evidence type="ECO:0000256" key="9">
    <source>
        <dbReference type="SAM" id="SignalP"/>
    </source>
</evidence>
<keyword evidence="4 9" id="KW-0732">Signal</keyword>
<evidence type="ECO:0000313" key="12">
    <source>
        <dbReference type="Proteomes" id="UP000027456"/>
    </source>
</evidence>
<evidence type="ECO:0000256" key="8">
    <source>
        <dbReference type="ARBA" id="ARBA00023157"/>
    </source>
</evidence>
<dbReference type="AlphaFoldDB" id="A0A074RJ09"/>
<dbReference type="InterPro" id="IPR024079">
    <property type="entry name" value="MetalloPept_cat_dom_sf"/>
</dbReference>
<sequence length="282" mass="31038">MLFVSFIALYFGVALAIPTIHKNHTRGCSSLSIADIDAAEAHFEANKVLTTNANTESTASIPVYWHVIQAGTALNQGNIPDSQIIDSIKVLNVDYYRTGLKFKLEKINRVNNANWFNQVYRKSTFETEMKQALHQGNAAALNVYTVGFVKVPKEMAFSSLPYFYAKEPMNDGVVILYSTVPGGTEAPYNRGRILTHEVGHWAGLLHTFQGGCSPKNDRVDDTPWQGEPTSGCPTGKDTCEGGGPDLIHNFMDFSDDICMDSFTPGQIARMKSQVATYRGISV</sequence>
<keyword evidence="2 11" id="KW-0645">Protease</keyword>
<name>A0A074RJ09_9AGAM</name>
<dbReference type="Pfam" id="PF05572">
    <property type="entry name" value="Peptidase_M43"/>
    <property type="match status" value="1"/>
</dbReference>
<dbReference type="GO" id="GO:0008237">
    <property type="term" value="F:metallopeptidase activity"/>
    <property type="evidence" value="ECO:0007669"/>
    <property type="project" value="UniProtKB-KW"/>
</dbReference>
<comment type="similarity">
    <text evidence="1">Belongs to the peptidase M43B family.</text>
</comment>
<evidence type="ECO:0000256" key="4">
    <source>
        <dbReference type="ARBA" id="ARBA00022729"/>
    </source>
</evidence>
<keyword evidence="3" id="KW-0479">Metal-binding</keyword>
<dbReference type="GO" id="GO:0006508">
    <property type="term" value="P:proteolysis"/>
    <property type="evidence" value="ECO:0007669"/>
    <property type="project" value="UniProtKB-KW"/>
</dbReference>
<dbReference type="PANTHER" id="PTHR47466">
    <property type="match status" value="1"/>
</dbReference>
<dbReference type="SUPFAM" id="SSF55486">
    <property type="entry name" value="Metalloproteases ('zincins'), catalytic domain"/>
    <property type="match status" value="1"/>
</dbReference>
<feature type="signal peptide" evidence="9">
    <location>
        <begin position="1"/>
        <end position="16"/>
    </location>
</feature>
<keyword evidence="6" id="KW-0862">Zinc</keyword>
<evidence type="ECO:0000256" key="7">
    <source>
        <dbReference type="ARBA" id="ARBA00023049"/>
    </source>
</evidence>
<dbReference type="CDD" id="cd04275">
    <property type="entry name" value="ZnMc_pappalysin_like"/>
    <property type="match status" value="1"/>
</dbReference>
<protein>
    <submittedName>
        <fullName evidence="11">Extracellular metalloprotease</fullName>
    </submittedName>
</protein>
<keyword evidence="7 11" id="KW-0482">Metalloprotease</keyword>
<organism evidence="11 12">
    <name type="scientific">Rhizoctonia solani 123E</name>
    <dbReference type="NCBI Taxonomy" id="1423351"/>
    <lineage>
        <taxon>Eukaryota</taxon>
        <taxon>Fungi</taxon>
        <taxon>Dikarya</taxon>
        <taxon>Basidiomycota</taxon>
        <taxon>Agaricomycotina</taxon>
        <taxon>Agaricomycetes</taxon>
        <taxon>Cantharellales</taxon>
        <taxon>Ceratobasidiaceae</taxon>
        <taxon>Rhizoctonia</taxon>
    </lineage>
</organism>
<evidence type="ECO:0000256" key="3">
    <source>
        <dbReference type="ARBA" id="ARBA00022723"/>
    </source>
</evidence>
<dbReference type="PANTHER" id="PTHR47466:SF1">
    <property type="entry name" value="METALLOPROTEASE MEP1 (AFU_ORTHOLOGUE AFUA_1G07730)-RELATED"/>
    <property type="match status" value="1"/>
</dbReference>
<dbReference type="GO" id="GO:0046872">
    <property type="term" value="F:metal ion binding"/>
    <property type="evidence" value="ECO:0007669"/>
    <property type="project" value="UniProtKB-KW"/>
</dbReference>
<reference evidence="11 12" key="1">
    <citation type="submission" date="2013-12" db="EMBL/GenBank/DDBJ databases">
        <authorList>
            <person name="Cubeta M."/>
            <person name="Pakala S."/>
            <person name="Fedorova N."/>
            <person name="Thomas E."/>
            <person name="Dean R."/>
            <person name="Jabaji S."/>
            <person name="Neate S."/>
            <person name="Toda T."/>
            <person name="Tavantzis S."/>
            <person name="Vilgalys R."/>
            <person name="Bharathan N."/>
            <person name="Pakala S."/>
            <person name="Losada L.S."/>
            <person name="Zafar N."/>
            <person name="Nierman W."/>
        </authorList>
    </citation>
    <scope>NUCLEOTIDE SEQUENCE [LARGE SCALE GENOMIC DNA]</scope>
    <source>
        <strain evidence="11 12">123E</strain>
    </source>
</reference>
<evidence type="ECO:0000256" key="2">
    <source>
        <dbReference type="ARBA" id="ARBA00022670"/>
    </source>
</evidence>
<dbReference type="InterPro" id="IPR008754">
    <property type="entry name" value="Peptidase_M43"/>
</dbReference>
<keyword evidence="8" id="KW-1015">Disulfide bond</keyword>
<dbReference type="Gene3D" id="3.40.390.10">
    <property type="entry name" value="Collagenase (Catalytic Domain)"/>
    <property type="match status" value="1"/>
</dbReference>
<accession>A0A074RJ09</accession>
<proteinExistence type="inferred from homology"/>
<comment type="caution">
    <text evidence="11">The sequence shown here is derived from an EMBL/GenBank/DDBJ whole genome shotgun (WGS) entry which is preliminary data.</text>
</comment>
<evidence type="ECO:0000256" key="6">
    <source>
        <dbReference type="ARBA" id="ARBA00022833"/>
    </source>
</evidence>
<evidence type="ECO:0000256" key="1">
    <source>
        <dbReference type="ARBA" id="ARBA00008721"/>
    </source>
</evidence>
<feature type="chain" id="PRO_5001697947" evidence="9">
    <location>
        <begin position="17"/>
        <end position="282"/>
    </location>
</feature>
<evidence type="ECO:0000259" key="10">
    <source>
        <dbReference type="Pfam" id="PF05572"/>
    </source>
</evidence>
<dbReference type="MEROPS" id="M43.008"/>
<evidence type="ECO:0000256" key="5">
    <source>
        <dbReference type="ARBA" id="ARBA00022801"/>
    </source>
</evidence>